<dbReference type="Pfam" id="PF07715">
    <property type="entry name" value="Plug"/>
    <property type="match status" value="1"/>
</dbReference>
<proteinExistence type="inferred from homology"/>
<evidence type="ECO:0000259" key="10">
    <source>
        <dbReference type="Pfam" id="PF07715"/>
    </source>
</evidence>
<dbReference type="InterPro" id="IPR012910">
    <property type="entry name" value="Plug_dom"/>
</dbReference>
<dbReference type="InterPro" id="IPR039426">
    <property type="entry name" value="TonB-dep_rcpt-like"/>
</dbReference>
<dbReference type="PANTHER" id="PTHR30069:SF29">
    <property type="entry name" value="HEMOGLOBIN AND HEMOGLOBIN-HAPTOGLOBIN-BINDING PROTEIN 1-RELATED"/>
    <property type="match status" value="1"/>
</dbReference>
<keyword evidence="3 8" id="KW-1134">Transmembrane beta strand</keyword>
<comment type="subcellular location">
    <subcellularLocation>
        <location evidence="1 8">Cell outer membrane</location>
        <topology evidence="1 8">Multi-pass membrane protein</topology>
    </subcellularLocation>
</comment>
<dbReference type="Proteomes" id="UP001162891">
    <property type="component" value="Chromosome"/>
</dbReference>
<accession>A0ABM7X145</accession>
<dbReference type="RefSeq" id="WP_248354359.1">
    <property type="nucleotide sequence ID" value="NZ_AP025591.1"/>
</dbReference>
<dbReference type="Gene3D" id="2.170.130.10">
    <property type="entry name" value="TonB-dependent receptor, plug domain"/>
    <property type="match status" value="1"/>
</dbReference>
<feature type="signal peptide" evidence="9">
    <location>
        <begin position="1"/>
        <end position="21"/>
    </location>
</feature>
<evidence type="ECO:0000256" key="2">
    <source>
        <dbReference type="ARBA" id="ARBA00022448"/>
    </source>
</evidence>
<protein>
    <recommendedName>
        <fullName evidence="10">TonB-dependent receptor plug domain-containing protein</fullName>
    </recommendedName>
</protein>
<dbReference type="InterPro" id="IPR036942">
    <property type="entry name" value="Beta-barrel_TonB_sf"/>
</dbReference>
<keyword evidence="5 9" id="KW-0732">Signal</keyword>
<feature type="domain" description="TonB-dependent receptor plug" evidence="10">
    <location>
        <begin position="57"/>
        <end position="160"/>
    </location>
</feature>
<gene>
    <name evidence="11" type="ORF">AMOR_44800</name>
</gene>
<dbReference type="Gene3D" id="2.40.170.20">
    <property type="entry name" value="TonB-dependent receptor, beta-barrel domain"/>
    <property type="match status" value="1"/>
</dbReference>
<evidence type="ECO:0000256" key="3">
    <source>
        <dbReference type="ARBA" id="ARBA00022452"/>
    </source>
</evidence>
<keyword evidence="2 8" id="KW-0813">Transport</keyword>
<evidence type="ECO:0000256" key="1">
    <source>
        <dbReference type="ARBA" id="ARBA00004571"/>
    </source>
</evidence>
<evidence type="ECO:0000256" key="4">
    <source>
        <dbReference type="ARBA" id="ARBA00022692"/>
    </source>
</evidence>
<keyword evidence="4 8" id="KW-0812">Transmembrane</keyword>
<evidence type="ECO:0000256" key="5">
    <source>
        <dbReference type="ARBA" id="ARBA00022729"/>
    </source>
</evidence>
<dbReference type="PROSITE" id="PS52016">
    <property type="entry name" value="TONB_DEPENDENT_REC_3"/>
    <property type="match status" value="1"/>
</dbReference>
<evidence type="ECO:0000313" key="11">
    <source>
        <dbReference type="EMBL" id="BDG05484.1"/>
    </source>
</evidence>
<evidence type="ECO:0000313" key="12">
    <source>
        <dbReference type="Proteomes" id="UP001162891"/>
    </source>
</evidence>
<evidence type="ECO:0000256" key="8">
    <source>
        <dbReference type="PROSITE-ProRule" id="PRU01360"/>
    </source>
</evidence>
<organism evidence="11 12">
    <name type="scientific">Anaeromyxobacter oryzae</name>
    <dbReference type="NCBI Taxonomy" id="2918170"/>
    <lineage>
        <taxon>Bacteria</taxon>
        <taxon>Pseudomonadati</taxon>
        <taxon>Myxococcota</taxon>
        <taxon>Myxococcia</taxon>
        <taxon>Myxococcales</taxon>
        <taxon>Cystobacterineae</taxon>
        <taxon>Anaeromyxobacteraceae</taxon>
        <taxon>Anaeromyxobacter</taxon>
    </lineage>
</organism>
<feature type="chain" id="PRO_5046137399" description="TonB-dependent receptor plug domain-containing protein" evidence="9">
    <location>
        <begin position="22"/>
        <end position="660"/>
    </location>
</feature>
<comment type="similarity">
    <text evidence="8">Belongs to the TonB-dependent receptor family.</text>
</comment>
<dbReference type="SUPFAM" id="SSF56935">
    <property type="entry name" value="Porins"/>
    <property type="match status" value="1"/>
</dbReference>
<evidence type="ECO:0000256" key="9">
    <source>
        <dbReference type="SAM" id="SignalP"/>
    </source>
</evidence>
<keyword evidence="7 8" id="KW-0998">Cell outer membrane</keyword>
<keyword evidence="12" id="KW-1185">Reference proteome</keyword>
<sequence length="660" mass="69949">MPTPRLAAVLAALLAAPAARAGTPPQGAVDPDEQTMQELESALDRETSVATSRMRRLRETPGVVTILTREDLLASGARDLAEVLARVPGFQLGVDVSNGLGAGFRGIWGQEGKILYLVDGIELNDLSYGAFQLGEHIPVDQLDRIEIIRGPGSALYGGHAELAVVNVVTRATHLEGVGVSATGARVARATSTSGLTAAAGTTAGGVQMGATAALATGVRSDRTYTDFGGGQVDLAGASRVTPATVTARVTWKALDVRALYDDYRVVAGDGYDAVAPRNVSVRWRSAAVDARAALELTDRLTLTPQLTYRWEQPWQSTAPDLPDFYYDVTNQRVTGRLAAAWDTVTGASVVAGAEAYAEQGRVNDFANGLLSYQGKRTTTSTNVAGFLEVAADTDWVNLLAGVRAEHHSAFGSAFVPRLALTRVFDLVHVKLLASGAFRAPSIENVNLASEPIRPERTWTFEAEVGWQLSDAVYAVANVFDVTVLRPIVFAFDGSEAYSNEDRTGSRGVEAELHVRRGGNSALVSYSFYSARGKNRVPAYAVAGDPGLLVGFAGHKVVASGQVRPFHGMFVSPAVTVLSSRAAYDGTEAPGEPAAGRVGARVYLDLFTGWENVGAKGVELGIGVRDALDQGTLFVQPYPGGHAPLPGNGREVWLRLRYDRG</sequence>
<evidence type="ECO:0000256" key="6">
    <source>
        <dbReference type="ARBA" id="ARBA00023136"/>
    </source>
</evidence>
<reference evidence="12" key="1">
    <citation type="journal article" date="2022" name="Int. J. Syst. Evol. Microbiol.">
        <title>Anaeromyxobacter oryzae sp. nov., Anaeromyxobacter diazotrophicus sp. nov. and Anaeromyxobacter paludicola sp. nov., isolated from paddy soils.</title>
        <authorList>
            <person name="Itoh H."/>
            <person name="Xu Z."/>
            <person name="Mise K."/>
            <person name="Masuda Y."/>
            <person name="Ushijima N."/>
            <person name="Hayakawa C."/>
            <person name="Shiratori Y."/>
            <person name="Senoo K."/>
        </authorList>
    </citation>
    <scope>NUCLEOTIDE SEQUENCE [LARGE SCALE GENOMIC DNA]</scope>
    <source>
        <strain evidence="12">Red232</strain>
    </source>
</reference>
<name>A0ABM7X145_9BACT</name>
<evidence type="ECO:0000256" key="7">
    <source>
        <dbReference type="ARBA" id="ARBA00023237"/>
    </source>
</evidence>
<keyword evidence="6 8" id="KW-0472">Membrane</keyword>
<dbReference type="EMBL" id="AP025591">
    <property type="protein sequence ID" value="BDG05484.1"/>
    <property type="molecule type" value="Genomic_DNA"/>
</dbReference>
<dbReference type="InterPro" id="IPR037066">
    <property type="entry name" value="Plug_dom_sf"/>
</dbReference>
<dbReference type="PANTHER" id="PTHR30069">
    <property type="entry name" value="TONB-DEPENDENT OUTER MEMBRANE RECEPTOR"/>
    <property type="match status" value="1"/>
</dbReference>